<gene>
    <name evidence="1" type="ORF">PUN28_007136</name>
</gene>
<evidence type="ECO:0000313" key="1">
    <source>
        <dbReference type="EMBL" id="KAL0122178.1"/>
    </source>
</evidence>
<proteinExistence type="predicted"/>
<reference evidence="1 2" key="1">
    <citation type="submission" date="2023-03" db="EMBL/GenBank/DDBJ databases">
        <title>High recombination rates correlate with genetic variation in Cardiocondyla obscurior ants.</title>
        <authorList>
            <person name="Errbii M."/>
        </authorList>
    </citation>
    <scope>NUCLEOTIDE SEQUENCE [LARGE SCALE GENOMIC DNA]</scope>
    <source>
        <strain evidence="1">Alpha-2009</strain>
        <tissue evidence="1">Whole body</tissue>
    </source>
</reference>
<protein>
    <submittedName>
        <fullName evidence="1">Uncharacterized protein</fullName>
    </submittedName>
</protein>
<comment type="caution">
    <text evidence="1">The sequence shown here is derived from an EMBL/GenBank/DDBJ whole genome shotgun (WGS) entry which is preliminary data.</text>
</comment>
<sequence length="41" mass="4905">MIKRIALALYKARRIPKNNQMPLYYVVRNDIRLRETSDRGA</sequence>
<dbReference type="AlphaFoldDB" id="A0AAW2G3S3"/>
<dbReference type="EMBL" id="JADYXP020000006">
    <property type="protein sequence ID" value="KAL0122178.1"/>
    <property type="molecule type" value="Genomic_DNA"/>
</dbReference>
<name>A0AAW2G3S3_9HYME</name>
<evidence type="ECO:0000313" key="2">
    <source>
        <dbReference type="Proteomes" id="UP001430953"/>
    </source>
</evidence>
<accession>A0AAW2G3S3</accession>
<dbReference type="Proteomes" id="UP001430953">
    <property type="component" value="Unassembled WGS sequence"/>
</dbReference>
<keyword evidence="2" id="KW-1185">Reference proteome</keyword>
<organism evidence="1 2">
    <name type="scientific">Cardiocondyla obscurior</name>
    <dbReference type="NCBI Taxonomy" id="286306"/>
    <lineage>
        <taxon>Eukaryota</taxon>
        <taxon>Metazoa</taxon>
        <taxon>Ecdysozoa</taxon>
        <taxon>Arthropoda</taxon>
        <taxon>Hexapoda</taxon>
        <taxon>Insecta</taxon>
        <taxon>Pterygota</taxon>
        <taxon>Neoptera</taxon>
        <taxon>Endopterygota</taxon>
        <taxon>Hymenoptera</taxon>
        <taxon>Apocrita</taxon>
        <taxon>Aculeata</taxon>
        <taxon>Formicoidea</taxon>
        <taxon>Formicidae</taxon>
        <taxon>Myrmicinae</taxon>
        <taxon>Cardiocondyla</taxon>
    </lineage>
</organism>